<gene>
    <name evidence="14" type="ORF">BEMITA_LOCUS8716</name>
</gene>
<name>A0A9P0AEA0_BEMTA</name>
<sequence>MGTGWRWLYLNALGFSLLISGAFIFWVIIPKKVVEEIAKQQALVNGSEAWERWVNTPLPLDFKVYIFNVTNPDQVTLGEKPRVEEIGPFVYKEYKYKTDVRKNPKRDTIFYRQRTRFEFDEAGTLPLSQDDVVTVLNPALIGLVETVSRIPYLRNISMPRLDRVIPDMYGDPKSVFITLPVRALLFEGLLIKCNHSASVFMGDVLLVCSGTRSMMPMRAITETKDHNFIISLFGYKNNSDEGVMEVHSGVTRPDLMGTLVSWNGREKTSAWPEPCNQVTGADITLPPSRPAHHKQILIFSTDVCSAVGLEYTEDITFAGIKGFRFSPVDSFMEAVDRYPENKCHCPGPMKKLTMPLECMEKGVLDISSCLDAPIILSRPHFYKTSRVYSRTIEGLKPDPQKHDTYMDLEQYTGTPLRGYRRFQINMFLRKNEHVRILNKVPTALVPIVWLDEGCELTEKEIDLVNSLLYNILRIIAAVKWLWMTVGVLLVLAGPAMFVYKRLKEQNENAQTKDDAELSEKLRCEKSENKVQTTK</sequence>
<evidence type="ECO:0000313" key="15">
    <source>
        <dbReference type="Proteomes" id="UP001152759"/>
    </source>
</evidence>
<evidence type="ECO:0000256" key="5">
    <source>
        <dbReference type="ARBA" id="ARBA00022692"/>
    </source>
</evidence>
<keyword evidence="5 13" id="KW-0812">Transmembrane</keyword>
<keyword evidence="4" id="KW-0716">Sensory transduction</keyword>
<evidence type="ECO:0000256" key="3">
    <source>
        <dbReference type="ARBA" id="ARBA00022475"/>
    </source>
</evidence>
<keyword evidence="7 13" id="KW-1133">Transmembrane helix</keyword>
<dbReference type="GO" id="GO:0007608">
    <property type="term" value="P:sensory perception of smell"/>
    <property type="evidence" value="ECO:0007669"/>
    <property type="project" value="UniProtKB-KW"/>
</dbReference>
<evidence type="ECO:0000256" key="4">
    <source>
        <dbReference type="ARBA" id="ARBA00022606"/>
    </source>
</evidence>
<reference evidence="14" key="1">
    <citation type="submission" date="2021-12" db="EMBL/GenBank/DDBJ databases">
        <authorList>
            <person name="King R."/>
        </authorList>
    </citation>
    <scope>NUCLEOTIDE SEQUENCE</scope>
</reference>
<dbReference type="PRINTS" id="PR01609">
    <property type="entry name" value="CD36FAMILY"/>
</dbReference>
<evidence type="ECO:0000313" key="14">
    <source>
        <dbReference type="EMBL" id="CAH0389943.1"/>
    </source>
</evidence>
<dbReference type="InterPro" id="IPR002159">
    <property type="entry name" value="CD36_fam"/>
</dbReference>
<evidence type="ECO:0000256" key="11">
    <source>
        <dbReference type="ARBA" id="ARBA00023180"/>
    </source>
</evidence>
<dbReference type="AlphaFoldDB" id="A0A9P0AEA0"/>
<accession>A0A9P0AEA0</accession>
<evidence type="ECO:0000256" key="7">
    <source>
        <dbReference type="ARBA" id="ARBA00022989"/>
    </source>
</evidence>
<dbReference type="Pfam" id="PF01130">
    <property type="entry name" value="CD36"/>
    <property type="match status" value="1"/>
</dbReference>
<dbReference type="EMBL" id="OU963866">
    <property type="protein sequence ID" value="CAH0389943.1"/>
    <property type="molecule type" value="Genomic_DNA"/>
</dbReference>
<evidence type="ECO:0000256" key="10">
    <source>
        <dbReference type="ARBA" id="ARBA00023170"/>
    </source>
</evidence>
<keyword evidence="15" id="KW-1185">Reference proteome</keyword>
<evidence type="ECO:0000256" key="8">
    <source>
        <dbReference type="ARBA" id="ARBA00023136"/>
    </source>
</evidence>
<protein>
    <recommendedName>
        <fullName evidence="12">Sensory neuron membrane protein 2</fullName>
    </recommendedName>
</protein>
<evidence type="ECO:0000256" key="13">
    <source>
        <dbReference type="SAM" id="Phobius"/>
    </source>
</evidence>
<keyword evidence="6" id="KW-0552">Olfaction</keyword>
<proteinExistence type="inferred from homology"/>
<dbReference type="KEGG" id="btab:109042205"/>
<dbReference type="PANTHER" id="PTHR11923:SF109">
    <property type="entry name" value="SENSORY NEURON MEMBRANE PROTEIN 2"/>
    <property type="match status" value="1"/>
</dbReference>
<dbReference type="GO" id="GO:0005044">
    <property type="term" value="F:scavenger receptor activity"/>
    <property type="evidence" value="ECO:0007669"/>
    <property type="project" value="TreeGrafter"/>
</dbReference>
<feature type="transmembrane region" description="Helical" evidence="13">
    <location>
        <begin position="480"/>
        <end position="499"/>
    </location>
</feature>
<keyword evidence="9" id="KW-1015">Disulfide bond</keyword>
<comment type="similarity">
    <text evidence="2">Belongs to the CD36 family.</text>
</comment>
<keyword evidence="8 13" id="KW-0472">Membrane</keyword>
<evidence type="ECO:0000256" key="9">
    <source>
        <dbReference type="ARBA" id="ARBA00023157"/>
    </source>
</evidence>
<dbReference type="GO" id="GO:0005886">
    <property type="term" value="C:plasma membrane"/>
    <property type="evidence" value="ECO:0007669"/>
    <property type="project" value="UniProtKB-SubCell"/>
</dbReference>
<evidence type="ECO:0000256" key="2">
    <source>
        <dbReference type="ARBA" id="ARBA00010532"/>
    </source>
</evidence>
<keyword evidence="10" id="KW-0675">Receptor</keyword>
<evidence type="ECO:0000256" key="12">
    <source>
        <dbReference type="ARBA" id="ARBA00040645"/>
    </source>
</evidence>
<dbReference type="Proteomes" id="UP001152759">
    <property type="component" value="Chromosome 5"/>
</dbReference>
<organism evidence="14 15">
    <name type="scientific">Bemisia tabaci</name>
    <name type="common">Sweetpotato whitefly</name>
    <name type="synonym">Aleurodes tabaci</name>
    <dbReference type="NCBI Taxonomy" id="7038"/>
    <lineage>
        <taxon>Eukaryota</taxon>
        <taxon>Metazoa</taxon>
        <taxon>Ecdysozoa</taxon>
        <taxon>Arthropoda</taxon>
        <taxon>Hexapoda</taxon>
        <taxon>Insecta</taxon>
        <taxon>Pterygota</taxon>
        <taxon>Neoptera</taxon>
        <taxon>Paraneoptera</taxon>
        <taxon>Hemiptera</taxon>
        <taxon>Sternorrhyncha</taxon>
        <taxon>Aleyrodoidea</taxon>
        <taxon>Aleyrodidae</taxon>
        <taxon>Aleyrodinae</taxon>
        <taxon>Bemisia</taxon>
    </lineage>
</organism>
<dbReference type="GO" id="GO:0005737">
    <property type="term" value="C:cytoplasm"/>
    <property type="evidence" value="ECO:0007669"/>
    <property type="project" value="TreeGrafter"/>
</dbReference>
<evidence type="ECO:0000256" key="1">
    <source>
        <dbReference type="ARBA" id="ARBA00004236"/>
    </source>
</evidence>
<keyword evidence="3" id="KW-1003">Cell membrane</keyword>
<dbReference type="PANTHER" id="PTHR11923">
    <property type="entry name" value="SCAVENGER RECEPTOR CLASS B TYPE-1 SR-B1"/>
    <property type="match status" value="1"/>
</dbReference>
<feature type="transmembrane region" description="Helical" evidence="13">
    <location>
        <begin position="7"/>
        <end position="29"/>
    </location>
</feature>
<comment type="subcellular location">
    <subcellularLocation>
        <location evidence="1">Cell membrane</location>
    </subcellularLocation>
</comment>
<evidence type="ECO:0000256" key="6">
    <source>
        <dbReference type="ARBA" id="ARBA00022725"/>
    </source>
</evidence>
<keyword evidence="11" id="KW-0325">Glycoprotein</keyword>